<accession>A0A0B7B0Z6</accession>
<organism evidence="2">
    <name type="scientific">Arion vulgaris</name>
    <dbReference type="NCBI Taxonomy" id="1028688"/>
    <lineage>
        <taxon>Eukaryota</taxon>
        <taxon>Metazoa</taxon>
        <taxon>Spiralia</taxon>
        <taxon>Lophotrochozoa</taxon>
        <taxon>Mollusca</taxon>
        <taxon>Gastropoda</taxon>
        <taxon>Heterobranchia</taxon>
        <taxon>Euthyneura</taxon>
        <taxon>Panpulmonata</taxon>
        <taxon>Eupulmonata</taxon>
        <taxon>Stylommatophora</taxon>
        <taxon>Helicina</taxon>
        <taxon>Arionoidea</taxon>
        <taxon>Arionidae</taxon>
        <taxon>Arion</taxon>
    </lineage>
</organism>
<gene>
    <name evidence="2" type="primary">ORF156774</name>
</gene>
<evidence type="ECO:0000313" key="2">
    <source>
        <dbReference type="EMBL" id="CEK86999.1"/>
    </source>
</evidence>
<dbReference type="AlphaFoldDB" id="A0A0B7B0Z6"/>
<reference evidence="2" key="1">
    <citation type="submission" date="2014-12" db="EMBL/GenBank/DDBJ databases">
        <title>Insight into the proteome of Arion vulgaris.</title>
        <authorList>
            <person name="Aradska J."/>
            <person name="Bulat T."/>
            <person name="Smidak R."/>
            <person name="Sarate P."/>
            <person name="Gangsoo J."/>
            <person name="Sialana F."/>
            <person name="Bilban M."/>
            <person name="Lubec G."/>
        </authorList>
    </citation>
    <scope>NUCLEOTIDE SEQUENCE</scope>
    <source>
        <tissue evidence="2">Skin</tissue>
    </source>
</reference>
<sequence length="51" mass="6314">MKYQEKRQQTDWLRKLLQISNNDNENNNFKRRKVSLNQLTNTNTRQISNYK</sequence>
<protein>
    <submittedName>
        <fullName evidence="2">Uncharacterized protein</fullName>
    </submittedName>
</protein>
<feature type="compositionally biased region" description="Polar residues" evidence="1">
    <location>
        <begin position="35"/>
        <end position="51"/>
    </location>
</feature>
<dbReference type="EMBL" id="HACG01040134">
    <property type="protein sequence ID" value="CEK86999.1"/>
    <property type="molecule type" value="Transcribed_RNA"/>
</dbReference>
<proteinExistence type="predicted"/>
<name>A0A0B7B0Z6_9EUPU</name>
<feature type="region of interest" description="Disordered" evidence="1">
    <location>
        <begin position="23"/>
        <end position="51"/>
    </location>
</feature>
<evidence type="ECO:0000256" key="1">
    <source>
        <dbReference type="SAM" id="MobiDB-lite"/>
    </source>
</evidence>